<keyword evidence="7" id="KW-0520">NAD</keyword>
<gene>
    <name evidence="12" type="ORF">PVL29_024957</name>
</gene>
<dbReference type="AlphaFoldDB" id="A0AA38YTE7"/>
<comment type="similarity">
    <text evidence="9">Belongs to the disease resistance TIR-NB-LRR family.</text>
</comment>
<evidence type="ECO:0000313" key="12">
    <source>
        <dbReference type="EMBL" id="KAJ9676213.1"/>
    </source>
</evidence>
<dbReference type="PANTHER" id="PTHR11017">
    <property type="entry name" value="LEUCINE-RICH REPEAT-CONTAINING PROTEIN"/>
    <property type="match status" value="1"/>
</dbReference>
<keyword evidence="6" id="KW-0611">Plant defense</keyword>
<evidence type="ECO:0000256" key="2">
    <source>
        <dbReference type="ARBA" id="ARBA00004496"/>
    </source>
</evidence>
<evidence type="ECO:0000256" key="7">
    <source>
        <dbReference type="ARBA" id="ARBA00023027"/>
    </source>
</evidence>
<dbReference type="Pfam" id="PF00560">
    <property type="entry name" value="LRR_1"/>
    <property type="match status" value="2"/>
</dbReference>
<dbReference type="Pfam" id="PF00931">
    <property type="entry name" value="NB-ARC"/>
    <property type="match status" value="1"/>
</dbReference>
<dbReference type="InterPro" id="IPR002182">
    <property type="entry name" value="NB-ARC"/>
</dbReference>
<dbReference type="Pfam" id="PF23598">
    <property type="entry name" value="LRR_14"/>
    <property type="match status" value="1"/>
</dbReference>
<dbReference type="GO" id="GO:0005737">
    <property type="term" value="C:cytoplasm"/>
    <property type="evidence" value="ECO:0007669"/>
    <property type="project" value="UniProtKB-SubCell"/>
</dbReference>
<evidence type="ECO:0000259" key="11">
    <source>
        <dbReference type="PROSITE" id="PS50104"/>
    </source>
</evidence>
<keyword evidence="4" id="KW-0433">Leucine-rich repeat</keyword>
<dbReference type="SUPFAM" id="SSF52540">
    <property type="entry name" value="P-loop containing nucleoside triphosphate hydrolases"/>
    <property type="match status" value="1"/>
</dbReference>
<dbReference type="InterPro" id="IPR042197">
    <property type="entry name" value="Apaf_helical"/>
</dbReference>
<dbReference type="Gene3D" id="3.40.50.300">
    <property type="entry name" value="P-loop containing nucleotide triphosphate hydrolases"/>
    <property type="match status" value="1"/>
</dbReference>
<dbReference type="Gene3D" id="3.40.50.10140">
    <property type="entry name" value="Toll/interleukin-1 receptor homology (TIR) domain"/>
    <property type="match status" value="1"/>
</dbReference>
<dbReference type="InterPro" id="IPR001611">
    <property type="entry name" value="Leu-rich_rpt"/>
</dbReference>
<sequence>MAAAFSSSQKRYDVFLSFRGEDTRNNFTAHLLQELRTKGINTFFDEDKLERGRVISPALITGIENSMFSIIVLSENYASSRWCLEEMVKILECNKSKEERVLPIFYNVDPSDVRNHRGKFGEALAKHEENLEENRERMKIWRDALTEVANLSGWDSRNKQIVKEITDDIIRRLNRKPLNVGKNIVGMDSHLEKLKSLMNIELNEVRVQFDSSSFLNNVRERSKDNALQLQQELVLHGILKGKSLKVSNMDEGIQMIKRSLNSKRVLVVFYDMDDLMQLENLAEEHSWFGSRSRIIITTRHKHFLTQYGVKESYEVQKLHDEEAIELFSWWAFQQNLPSEIYKNLSYRAFKVLGSFLFKKTISEWESALCKLKPIPHMDIQNVLKISYDGLNDVEKGIFLDIALELGFSMISLISISENKLDMDDLLQQTGWEIVRQECPKEPGRRSRLLEHDDVYHMLTRNLVSIEGIFLDMSRSEHIQFTTKAFKTMNRLRLLKIHQDATYNSIVKSSMVVDPSQVHLSETHITEDFEFLFYELTYLHWDGYALESLPLNFHVKNLVKLNLWSSNIRQLWKGKVLEKLKVINLNYSQHLIKFPNFSSVPNLEILILEGCISLESLPRGFYKLQCLQILSCRGCNMRKLRELNLSGIAIVEVPLSIKHLNGLEDLDLGNCKNLVTLPESICSLRSLKTLKLNDCSKLSSFLEIKAIVELSSSIGHLKALEYLSLAYCKSLVSLPDSLCNLTSLKILEVHGCSKLEKLPKDLGQLQCLEKLSLAYIHCELPCLSGLCSLRSLRLTNNNCLSSLEVLGMGNCKVMEIEILNLIFHLSSLQTLDLSNCNLMEGEIPSDISHLSSLKELYLGGNHFSSIPTSINQLSRLVGLDLCHCKKLLQIPELPSSLRLLDAHSPPGTLSSPSFLPLHSLDLEYWSYSGALHFCGSIYSGKGICIVIPGSSGIPEWISMPEMGSEDESKHESGDESELESGDGFETEVFEGYDPEVFPSACRFECALTVHGDQSKCVDHLSFYSECDECHADDDHDGVSDQVWVICYPKVAIDRRYCSDQCTHFMASFKGFYNFGERTFKVRKCGIRLIHAQDFQWSHW</sequence>
<dbReference type="GO" id="GO:0050832">
    <property type="term" value="P:defense response to fungus"/>
    <property type="evidence" value="ECO:0007669"/>
    <property type="project" value="UniProtKB-ARBA"/>
</dbReference>
<evidence type="ECO:0000256" key="8">
    <source>
        <dbReference type="ARBA" id="ARBA00023242"/>
    </source>
</evidence>
<evidence type="ECO:0000313" key="13">
    <source>
        <dbReference type="Proteomes" id="UP001168098"/>
    </source>
</evidence>
<dbReference type="Proteomes" id="UP001168098">
    <property type="component" value="Unassembled WGS sequence"/>
</dbReference>
<dbReference type="InterPro" id="IPR032675">
    <property type="entry name" value="LRR_dom_sf"/>
</dbReference>
<evidence type="ECO:0000256" key="1">
    <source>
        <dbReference type="ARBA" id="ARBA00004123"/>
    </source>
</evidence>
<keyword evidence="5" id="KW-0677">Repeat</keyword>
<dbReference type="GO" id="GO:0007165">
    <property type="term" value="P:signal transduction"/>
    <property type="evidence" value="ECO:0007669"/>
    <property type="project" value="InterPro"/>
</dbReference>
<dbReference type="EMBL" id="JARBHA010000018">
    <property type="protein sequence ID" value="KAJ9676213.1"/>
    <property type="molecule type" value="Genomic_DNA"/>
</dbReference>
<keyword evidence="3" id="KW-0963">Cytoplasm</keyword>
<evidence type="ECO:0000256" key="9">
    <source>
        <dbReference type="ARBA" id="ARBA00061488"/>
    </source>
</evidence>
<dbReference type="PROSITE" id="PS50104">
    <property type="entry name" value="TIR"/>
    <property type="match status" value="1"/>
</dbReference>
<dbReference type="Pfam" id="PF01582">
    <property type="entry name" value="TIR"/>
    <property type="match status" value="1"/>
</dbReference>
<dbReference type="Gene3D" id="3.80.10.10">
    <property type="entry name" value="Ribonuclease Inhibitor"/>
    <property type="match status" value="3"/>
</dbReference>
<dbReference type="GO" id="GO:0043068">
    <property type="term" value="P:positive regulation of programmed cell death"/>
    <property type="evidence" value="ECO:0007669"/>
    <property type="project" value="UniProtKB-ARBA"/>
</dbReference>
<dbReference type="Pfam" id="PF07725">
    <property type="entry name" value="LRR_3"/>
    <property type="match status" value="1"/>
</dbReference>
<reference evidence="12 13" key="1">
    <citation type="journal article" date="2023" name="BMC Biotechnol.">
        <title>Vitis rotundifolia cv Carlos genome sequencing.</title>
        <authorList>
            <person name="Huff M."/>
            <person name="Hulse-Kemp A."/>
            <person name="Scheffler B."/>
            <person name="Youngblood R."/>
            <person name="Simpson S."/>
            <person name="Babiker E."/>
            <person name="Staton M."/>
        </authorList>
    </citation>
    <scope>NUCLEOTIDE SEQUENCE [LARGE SCALE GENOMIC DNA]</scope>
    <source>
        <tissue evidence="12">Leaf</tissue>
    </source>
</reference>
<dbReference type="GO" id="GO:0005634">
    <property type="term" value="C:nucleus"/>
    <property type="evidence" value="ECO:0007669"/>
    <property type="project" value="UniProtKB-SubCell"/>
</dbReference>
<evidence type="ECO:0000256" key="6">
    <source>
        <dbReference type="ARBA" id="ARBA00022821"/>
    </source>
</evidence>
<dbReference type="InterPro" id="IPR000157">
    <property type="entry name" value="TIR_dom"/>
</dbReference>
<dbReference type="SUPFAM" id="SSF52058">
    <property type="entry name" value="L domain-like"/>
    <property type="match status" value="2"/>
</dbReference>
<dbReference type="InterPro" id="IPR055414">
    <property type="entry name" value="LRR_R13L4/SHOC2-like"/>
</dbReference>
<dbReference type="InterPro" id="IPR011713">
    <property type="entry name" value="Leu-rich_rpt_3"/>
</dbReference>
<comment type="subcellular location">
    <subcellularLocation>
        <location evidence="2">Cytoplasm</location>
    </subcellularLocation>
    <subcellularLocation>
        <location evidence="1">Nucleus</location>
    </subcellularLocation>
</comment>
<dbReference type="GO" id="GO:0043531">
    <property type="term" value="F:ADP binding"/>
    <property type="evidence" value="ECO:0007669"/>
    <property type="project" value="InterPro"/>
</dbReference>
<dbReference type="InterPro" id="IPR027417">
    <property type="entry name" value="P-loop_NTPase"/>
</dbReference>
<dbReference type="SUPFAM" id="SSF52200">
    <property type="entry name" value="Toll/Interleukin receptor TIR domain"/>
    <property type="match status" value="1"/>
</dbReference>
<evidence type="ECO:0000256" key="10">
    <source>
        <dbReference type="SAM" id="MobiDB-lite"/>
    </source>
</evidence>
<feature type="domain" description="TIR" evidence="11">
    <location>
        <begin position="10"/>
        <end position="169"/>
    </location>
</feature>
<name>A0AA38YTE7_VITRO</name>
<keyword evidence="8" id="KW-0539">Nucleus</keyword>
<accession>A0AA38YTE7</accession>
<dbReference type="InterPro" id="IPR003591">
    <property type="entry name" value="Leu-rich_rpt_typical-subtyp"/>
</dbReference>
<protein>
    <recommendedName>
        <fullName evidence="11">TIR domain-containing protein</fullName>
    </recommendedName>
</protein>
<proteinExistence type="inferred from homology"/>
<evidence type="ECO:0000256" key="4">
    <source>
        <dbReference type="ARBA" id="ARBA00022614"/>
    </source>
</evidence>
<dbReference type="SMART" id="SM00255">
    <property type="entry name" value="TIR"/>
    <property type="match status" value="1"/>
</dbReference>
<dbReference type="PROSITE" id="PS51450">
    <property type="entry name" value="LRR"/>
    <property type="match status" value="1"/>
</dbReference>
<dbReference type="InterPro" id="IPR035897">
    <property type="entry name" value="Toll_tir_struct_dom_sf"/>
</dbReference>
<organism evidence="12 13">
    <name type="scientific">Vitis rotundifolia</name>
    <name type="common">Muscadine grape</name>
    <dbReference type="NCBI Taxonomy" id="103349"/>
    <lineage>
        <taxon>Eukaryota</taxon>
        <taxon>Viridiplantae</taxon>
        <taxon>Streptophyta</taxon>
        <taxon>Embryophyta</taxon>
        <taxon>Tracheophyta</taxon>
        <taxon>Spermatophyta</taxon>
        <taxon>Magnoliopsida</taxon>
        <taxon>eudicotyledons</taxon>
        <taxon>Gunneridae</taxon>
        <taxon>Pentapetalae</taxon>
        <taxon>rosids</taxon>
        <taxon>Vitales</taxon>
        <taxon>Vitaceae</taxon>
        <taxon>Viteae</taxon>
        <taxon>Vitis</taxon>
    </lineage>
</organism>
<evidence type="ECO:0000256" key="3">
    <source>
        <dbReference type="ARBA" id="ARBA00022490"/>
    </source>
</evidence>
<evidence type="ECO:0000256" key="5">
    <source>
        <dbReference type="ARBA" id="ARBA00022737"/>
    </source>
</evidence>
<dbReference type="Gene3D" id="1.10.8.430">
    <property type="entry name" value="Helical domain of apoptotic protease-activating factors"/>
    <property type="match status" value="1"/>
</dbReference>
<keyword evidence="13" id="KW-1185">Reference proteome</keyword>
<dbReference type="InterPro" id="IPR044974">
    <property type="entry name" value="Disease_R_plants"/>
</dbReference>
<dbReference type="PANTHER" id="PTHR11017:SF570">
    <property type="entry name" value="DISEASE RESISTANCE PROTEIN (TIR-NBS CLASS)-RELATED"/>
    <property type="match status" value="1"/>
</dbReference>
<dbReference type="SMART" id="SM00369">
    <property type="entry name" value="LRR_TYP"/>
    <property type="match status" value="5"/>
</dbReference>
<feature type="region of interest" description="Disordered" evidence="10">
    <location>
        <begin position="957"/>
        <end position="979"/>
    </location>
</feature>
<dbReference type="FunFam" id="3.40.50.10140:FF:000007">
    <property type="entry name" value="Disease resistance protein (TIR-NBS-LRR class)"/>
    <property type="match status" value="1"/>
</dbReference>
<comment type="caution">
    <text evidence="12">The sequence shown here is derived from an EMBL/GenBank/DDBJ whole genome shotgun (WGS) entry which is preliminary data.</text>
</comment>